<feature type="transmembrane region" description="Helical" evidence="17">
    <location>
        <begin position="448"/>
        <end position="469"/>
    </location>
</feature>
<feature type="compositionally biased region" description="Polar residues" evidence="16">
    <location>
        <begin position="619"/>
        <end position="630"/>
    </location>
</feature>
<dbReference type="RefSeq" id="XP_070867253.1">
    <property type="nucleotide sequence ID" value="XM_071009746.1"/>
</dbReference>
<dbReference type="SUPFAM" id="SSF53187">
    <property type="entry name" value="Zn-dependent exopeptidases"/>
    <property type="match status" value="1"/>
</dbReference>
<feature type="domain" description="Vacuolar membrane protease C-terminal" evidence="19">
    <location>
        <begin position="1031"/>
        <end position="1076"/>
    </location>
</feature>
<keyword evidence="12" id="KW-0482">Metalloprotease</keyword>
<gene>
    <name evidence="21" type="ORF">VTJ83DRAFT_3375</name>
</gene>
<evidence type="ECO:0000313" key="21">
    <source>
        <dbReference type="EMBL" id="KAL2268529.1"/>
    </source>
</evidence>
<dbReference type="Pfam" id="PF04389">
    <property type="entry name" value="Peptidase_M28"/>
    <property type="match status" value="1"/>
</dbReference>
<evidence type="ECO:0000256" key="12">
    <source>
        <dbReference type="ARBA" id="ARBA00023049"/>
    </source>
</evidence>
<dbReference type="InterPro" id="IPR053975">
    <property type="entry name" value="PFF1_C"/>
</dbReference>
<organism evidence="21 22">
    <name type="scientific">Remersonia thermophila</name>
    <dbReference type="NCBI Taxonomy" id="72144"/>
    <lineage>
        <taxon>Eukaryota</taxon>
        <taxon>Fungi</taxon>
        <taxon>Dikarya</taxon>
        <taxon>Ascomycota</taxon>
        <taxon>Pezizomycotina</taxon>
        <taxon>Sordariomycetes</taxon>
        <taxon>Sordariomycetidae</taxon>
        <taxon>Sordariales</taxon>
        <taxon>Sordariales incertae sedis</taxon>
        <taxon>Remersonia</taxon>
    </lineage>
</organism>
<keyword evidence="9 15" id="KW-0378">Hydrolase</keyword>
<keyword evidence="8 15" id="KW-0479">Metal-binding</keyword>
<feature type="transmembrane region" description="Helical" evidence="17">
    <location>
        <begin position="481"/>
        <end position="502"/>
    </location>
</feature>
<keyword evidence="13 17" id="KW-0472">Membrane</keyword>
<evidence type="ECO:0000256" key="2">
    <source>
        <dbReference type="ARBA" id="ARBA00003273"/>
    </source>
</evidence>
<evidence type="ECO:0000259" key="20">
    <source>
        <dbReference type="Pfam" id="PF22251"/>
    </source>
</evidence>
<evidence type="ECO:0000256" key="7">
    <source>
        <dbReference type="ARBA" id="ARBA00022692"/>
    </source>
</evidence>
<keyword evidence="22" id="KW-1185">Reference proteome</keyword>
<comment type="subcellular location">
    <subcellularLocation>
        <location evidence="3">Vacuole membrane</location>
        <topology evidence="3">Multi-pass membrane protein</topology>
    </subcellularLocation>
</comment>
<evidence type="ECO:0000259" key="19">
    <source>
        <dbReference type="Pfam" id="PF22250"/>
    </source>
</evidence>
<keyword evidence="5" id="KW-0926">Vacuole</keyword>
<sequence length="1092" mass="118251">MANPFSFRPGQVTFWTTLVYLALLIPLVIINEQTPPAPSGDGSVDGVNLTQAWLDLTTLTRAYHPYNSHENDRVREFLLERIRQILDEGGVDWAMNETPGRGQAKSGDKSGDASVVVFDDMTSNSTFLMASGVVPDPNVPQVAAYFEGTNILVYIRGKEDEKARWWETRGGGGSGKGLVMVNAHYDSVSTGYGATDDGMGVVTCLELIRYFSHPSRQPERGIVVVLNNAEEDYLYGARALGQHPLNRHVRTFLNLEGAGAGGRAVLFRTSDREVTAAYSRRVPRPFGSVLASDAFGMGFIRSATDYSVLHDVYGQRGLDLAFFQPRARYHTNQDDARHTSRGSLWHMLSAAIPTTEGLASGYGQAEPPSRGVWFDLFGSAFVLFGLHSLFAWSLAVLIASPLVLLLVSYLLVRADKYYLFSGTVEVGGGGDGNEPAATKVPVGGWKGFFRFPLALSVAGSLTFGAAFLLRKVNPFVIYGNRYTVLTMMFSLFFFTFWATMRGANFARPSALHRIYAQIWLFILGWAILVVVTVGEDRLGIGAGYAFVFMESAVFLSLLIALCELFALPKKTSWAARTLLQEQEENEPARGRSLGPASPLAPTPAGLGLTTEETTPPGTRHSNNSAPSHTNRSSRHFDDGDALDPPSERTPLIGSTDHHHHRTTFATTYRRSVASAVSAVTAASLSKDSAGAAAPFEHEQPWSGHLPSWTWLPQFLLLGPITIMLLAPLLLFLVDSTHQTAADGSSALFPYLVAAAGAILVLLPLTPFVHRVTHHLPLLLLAVFAGTLVWNLAAFPFGETARYKVFFAQQLDLDSPGANRVCYDGVEEYLRPVIAALPSAAGRELACGTQGARQGLVRCCFDGEGLAPQLARSSAPWRASAEDAAAPEPSPPPPQRQQSWDDLQGLIAINITRFRGAAAAIEIRANNTKACLVNFDAADDEPFSVRSLRVRGSSGWDERFGKFPDRGGLKQLRLWHREWDEPWVVEVGWVAKTSASASSSPSPSLPWMSEDEGVNREGQAAAAAAAAAAAVAGRLKGSVVCMWSDANEPGTIPALDEALRFVPAWAAVTKSGVGLVEARKRFEIPVLDDVASA</sequence>
<dbReference type="GeneID" id="98124390"/>
<feature type="compositionally biased region" description="Low complexity" evidence="16">
    <location>
        <begin position="602"/>
        <end position="618"/>
    </location>
</feature>
<feature type="transmembrane region" description="Helical" evidence="17">
    <location>
        <begin position="714"/>
        <end position="733"/>
    </location>
</feature>
<feature type="transmembrane region" description="Helical" evidence="17">
    <location>
        <begin position="777"/>
        <end position="796"/>
    </location>
</feature>
<feature type="domain" description="Vacuolar membrane protease C-terminal" evidence="19">
    <location>
        <begin position="803"/>
        <end position="996"/>
    </location>
</feature>
<evidence type="ECO:0000256" key="5">
    <source>
        <dbReference type="ARBA" id="ARBA00022554"/>
    </source>
</evidence>
<dbReference type="Pfam" id="PF22250">
    <property type="entry name" value="PFF1_C"/>
    <property type="match status" value="2"/>
</dbReference>
<comment type="cofactor">
    <cofactor evidence="1">
        <name>Zn(2+)</name>
        <dbReference type="ChEBI" id="CHEBI:29105"/>
    </cofactor>
</comment>
<accession>A0ABR4DG43</accession>
<evidence type="ECO:0000256" key="14">
    <source>
        <dbReference type="ARBA" id="ARBA00023180"/>
    </source>
</evidence>
<reference evidence="21 22" key="1">
    <citation type="journal article" date="2024" name="Commun. Biol.">
        <title>Comparative genomic analysis of thermophilic fungi reveals convergent evolutionary adaptations and gene losses.</title>
        <authorList>
            <person name="Steindorff A.S."/>
            <person name="Aguilar-Pontes M.V."/>
            <person name="Robinson A.J."/>
            <person name="Andreopoulos B."/>
            <person name="LaButti K."/>
            <person name="Kuo A."/>
            <person name="Mondo S."/>
            <person name="Riley R."/>
            <person name="Otillar R."/>
            <person name="Haridas S."/>
            <person name="Lipzen A."/>
            <person name="Grimwood J."/>
            <person name="Schmutz J."/>
            <person name="Clum A."/>
            <person name="Reid I.D."/>
            <person name="Moisan M.C."/>
            <person name="Butler G."/>
            <person name="Nguyen T.T.M."/>
            <person name="Dewar K."/>
            <person name="Conant G."/>
            <person name="Drula E."/>
            <person name="Henrissat B."/>
            <person name="Hansel C."/>
            <person name="Singer S."/>
            <person name="Hutchinson M.I."/>
            <person name="de Vries R.P."/>
            <person name="Natvig D.O."/>
            <person name="Powell A.J."/>
            <person name="Tsang A."/>
            <person name="Grigoriev I.V."/>
        </authorList>
    </citation>
    <scope>NUCLEOTIDE SEQUENCE [LARGE SCALE GENOMIC DNA]</scope>
    <source>
        <strain evidence="21 22">ATCC 22073</strain>
    </source>
</reference>
<proteinExistence type="inferred from homology"/>
<dbReference type="Proteomes" id="UP001600064">
    <property type="component" value="Unassembled WGS sequence"/>
</dbReference>
<feature type="region of interest" description="Disordered" evidence="16">
    <location>
        <begin position="583"/>
        <end position="660"/>
    </location>
</feature>
<dbReference type="Gene3D" id="3.40.630.10">
    <property type="entry name" value="Zn peptidases"/>
    <property type="match status" value="1"/>
</dbReference>
<dbReference type="EMBL" id="JAZGUE010000003">
    <property type="protein sequence ID" value="KAL2268529.1"/>
    <property type="molecule type" value="Genomic_DNA"/>
</dbReference>
<dbReference type="InterPro" id="IPR048024">
    <property type="entry name" value="Fxna-like_M28_dom"/>
</dbReference>
<evidence type="ECO:0000256" key="8">
    <source>
        <dbReference type="ARBA" id="ARBA00022723"/>
    </source>
</evidence>
<evidence type="ECO:0000259" key="18">
    <source>
        <dbReference type="Pfam" id="PF04389"/>
    </source>
</evidence>
<protein>
    <recommendedName>
        <fullName evidence="15">Peptide hydrolase</fullName>
        <ecNumber evidence="15">3.4.-.-</ecNumber>
    </recommendedName>
</protein>
<keyword evidence="14" id="KW-0325">Glycoprotein</keyword>
<comment type="similarity">
    <text evidence="4 15">Belongs to the peptidase M28 family.</text>
</comment>
<evidence type="ECO:0000256" key="6">
    <source>
        <dbReference type="ARBA" id="ARBA00022670"/>
    </source>
</evidence>
<dbReference type="CDD" id="cd03875">
    <property type="entry name" value="M28_Fxna_like"/>
    <property type="match status" value="1"/>
</dbReference>
<dbReference type="Pfam" id="PF22251">
    <property type="entry name" value="PFF1_TM"/>
    <property type="match status" value="1"/>
</dbReference>
<dbReference type="InterPro" id="IPR053976">
    <property type="entry name" value="PFF1_TM"/>
</dbReference>
<feature type="transmembrane region" description="Helical" evidence="17">
    <location>
        <begin position="389"/>
        <end position="412"/>
    </location>
</feature>
<feature type="transmembrane region" description="Helical" evidence="17">
    <location>
        <begin position="514"/>
        <end position="533"/>
    </location>
</feature>
<keyword evidence="10 15" id="KW-0862">Zinc</keyword>
<feature type="transmembrane region" description="Helical" evidence="17">
    <location>
        <begin position="545"/>
        <end position="567"/>
    </location>
</feature>
<keyword evidence="6 15" id="KW-0645">Protease</keyword>
<evidence type="ECO:0000256" key="4">
    <source>
        <dbReference type="ARBA" id="ARBA00010918"/>
    </source>
</evidence>
<evidence type="ECO:0000256" key="17">
    <source>
        <dbReference type="SAM" id="Phobius"/>
    </source>
</evidence>
<comment type="caution">
    <text evidence="21">The sequence shown here is derived from an EMBL/GenBank/DDBJ whole genome shotgun (WGS) entry which is preliminary data.</text>
</comment>
<dbReference type="InterPro" id="IPR007484">
    <property type="entry name" value="Peptidase_M28"/>
</dbReference>
<name>A0ABR4DG43_9PEZI</name>
<keyword evidence="11 17" id="KW-1133">Transmembrane helix</keyword>
<feature type="transmembrane region" description="Helical" evidence="17">
    <location>
        <begin position="745"/>
        <end position="765"/>
    </location>
</feature>
<feature type="domain" description="Vacuolar membrane protease transmembrane" evidence="20">
    <location>
        <begin position="449"/>
        <end position="774"/>
    </location>
</feature>
<evidence type="ECO:0000256" key="13">
    <source>
        <dbReference type="ARBA" id="ARBA00023136"/>
    </source>
</evidence>
<evidence type="ECO:0000256" key="16">
    <source>
        <dbReference type="SAM" id="MobiDB-lite"/>
    </source>
</evidence>
<evidence type="ECO:0000256" key="10">
    <source>
        <dbReference type="ARBA" id="ARBA00022833"/>
    </source>
</evidence>
<feature type="transmembrane region" description="Helical" evidence="17">
    <location>
        <begin position="12"/>
        <end position="30"/>
    </location>
</feature>
<evidence type="ECO:0000256" key="9">
    <source>
        <dbReference type="ARBA" id="ARBA00022801"/>
    </source>
</evidence>
<comment type="function">
    <text evidence="2">May be involved in vacuolar sorting and osmoregulation.</text>
</comment>
<evidence type="ECO:0000256" key="15">
    <source>
        <dbReference type="RuleBase" id="RU361240"/>
    </source>
</evidence>
<evidence type="ECO:0000313" key="22">
    <source>
        <dbReference type="Proteomes" id="UP001600064"/>
    </source>
</evidence>
<feature type="region of interest" description="Disordered" evidence="16">
    <location>
        <begin position="876"/>
        <end position="898"/>
    </location>
</feature>
<dbReference type="InterPro" id="IPR045175">
    <property type="entry name" value="M28_fam"/>
</dbReference>
<dbReference type="PANTHER" id="PTHR12147">
    <property type="entry name" value="METALLOPEPTIDASE M28 FAMILY MEMBER"/>
    <property type="match status" value="1"/>
</dbReference>
<feature type="compositionally biased region" description="Low complexity" evidence="16">
    <location>
        <begin position="876"/>
        <end position="886"/>
    </location>
</feature>
<feature type="domain" description="Peptidase M28" evidence="18">
    <location>
        <begin position="176"/>
        <end position="352"/>
    </location>
</feature>
<evidence type="ECO:0000256" key="3">
    <source>
        <dbReference type="ARBA" id="ARBA00004128"/>
    </source>
</evidence>
<dbReference type="EC" id="3.4.-.-" evidence="15"/>
<evidence type="ECO:0000256" key="11">
    <source>
        <dbReference type="ARBA" id="ARBA00022989"/>
    </source>
</evidence>
<dbReference type="PANTHER" id="PTHR12147:SF58">
    <property type="entry name" value="VACUOLAR MEMBRANE PROTEASE"/>
    <property type="match status" value="1"/>
</dbReference>
<keyword evidence="7 17" id="KW-0812">Transmembrane</keyword>
<evidence type="ECO:0000256" key="1">
    <source>
        <dbReference type="ARBA" id="ARBA00001947"/>
    </source>
</evidence>